<dbReference type="Pfam" id="PF11604">
    <property type="entry name" value="CusF_Ec"/>
    <property type="match status" value="1"/>
</dbReference>
<keyword evidence="3" id="KW-1185">Reference proteome</keyword>
<gene>
    <name evidence="2" type="ORF">AADV58_03545</name>
</gene>
<keyword evidence="1" id="KW-0732">Signal</keyword>
<feature type="signal peptide" evidence="1">
    <location>
        <begin position="1"/>
        <end position="22"/>
    </location>
</feature>
<dbReference type="Gene3D" id="2.40.50.320">
    <property type="entry name" value="Copper binding periplasmic protein CusF"/>
    <property type="match status" value="1"/>
</dbReference>
<evidence type="ECO:0000313" key="2">
    <source>
        <dbReference type="EMBL" id="WZJ22238.1"/>
    </source>
</evidence>
<evidence type="ECO:0000256" key="1">
    <source>
        <dbReference type="SAM" id="SignalP"/>
    </source>
</evidence>
<evidence type="ECO:0000313" key="3">
    <source>
        <dbReference type="Proteomes" id="UP001479520"/>
    </source>
</evidence>
<dbReference type="InterPro" id="IPR021647">
    <property type="entry name" value="CusF_Ec"/>
</dbReference>
<protein>
    <submittedName>
        <fullName evidence="2">Copper-binding protein</fullName>
    </submittedName>
</protein>
<accession>A0ABZ2XHZ7</accession>
<name>A0ABZ2XHZ7_9RHOO</name>
<reference evidence="2 3" key="1">
    <citation type="submission" date="2024-04" db="EMBL/GenBank/DDBJ databases">
        <title>Dissimilatory iodate-reducing microorganisms contribute to the enrichment of iodine in groundwater.</title>
        <authorList>
            <person name="Jiang Z."/>
        </authorList>
    </citation>
    <scope>NUCLEOTIDE SEQUENCE [LARGE SCALE GENOMIC DNA]</scope>
    <source>
        <strain evidence="2 3">NCP973</strain>
    </source>
</reference>
<proteinExistence type="predicted"/>
<dbReference type="Proteomes" id="UP001479520">
    <property type="component" value="Chromosome"/>
</dbReference>
<dbReference type="RefSeq" id="WP_027458831.1">
    <property type="nucleotide sequence ID" value="NZ_CAJHOB010000025.1"/>
</dbReference>
<feature type="chain" id="PRO_5046921575" evidence="1">
    <location>
        <begin position="23"/>
        <end position="114"/>
    </location>
</feature>
<dbReference type="EMBL" id="CP151406">
    <property type="protein sequence ID" value="WZJ22238.1"/>
    <property type="molecule type" value="Genomic_DNA"/>
</dbReference>
<dbReference type="InterPro" id="IPR042230">
    <property type="entry name" value="CusF_sf"/>
</dbReference>
<organism evidence="2 3">
    <name type="scientific">Azonexus hydrophilus</name>
    <dbReference type="NCBI Taxonomy" id="418702"/>
    <lineage>
        <taxon>Bacteria</taxon>
        <taxon>Pseudomonadati</taxon>
        <taxon>Pseudomonadota</taxon>
        <taxon>Betaproteobacteria</taxon>
        <taxon>Rhodocyclales</taxon>
        <taxon>Azonexaceae</taxon>
        <taxon>Azonexus</taxon>
    </lineage>
</organism>
<sequence length="114" mass="11908">MKALITASLIAFSTLGAVSAQAASDHAGHAMASPSAASAEMQMIDAQVKKVDKAAGKVTLSHGPLTNLNMPAMTMVLKVSNVAWLDQMKTGDKIRFMAENVNGAITVVHFEPAK</sequence>